<dbReference type="Gene3D" id="1.10.630.10">
    <property type="entry name" value="Cytochrome P450"/>
    <property type="match status" value="1"/>
</dbReference>
<dbReference type="PANTHER" id="PTHR24299:SF59">
    <property type="entry name" value="CYTOCHROME P450 SUPERFAMILY PROTEIN"/>
    <property type="match status" value="1"/>
</dbReference>
<dbReference type="GO" id="GO:0004497">
    <property type="term" value="F:monooxygenase activity"/>
    <property type="evidence" value="ECO:0007669"/>
    <property type="project" value="InterPro"/>
</dbReference>
<dbReference type="InterPro" id="IPR036396">
    <property type="entry name" value="Cyt_P450_sf"/>
</dbReference>
<name>A0AAU9RM47_THLAR</name>
<keyword evidence="1" id="KW-0812">Transmembrane</keyword>
<comment type="caution">
    <text evidence="2">The sequence shown here is derived from an EMBL/GenBank/DDBJ whole genome shotgun (WGS) entry which is preliminary data.</text>
</comment>
<dbReference type="SUPFAM" id="SSF48264">
    <property type="entry name" value="Cytochrome P450"/>
    <property type="match status" value="1"/>
</dbReference>
<protein>
    <recommendedName>
        <fullName evidence="4">Cytochrome P450 76AD1-like protein</fullName>
    </recommendedName>
</protein>
<dbReference type="GO" id="GO:0016705">
    <property type="term" value="F:oxidoreductase activity, acting on paired donors, with incorporation or reduction of molecular oxygen"/>
    <property type="evidence" value="ECO:0007669"/>
    <property type="project" value="InterPro"/>
</dbReference>
<organism evidence="2 3">
    <name type="scientific">Thlaspi arvense</name>
    <name type="common">Field penny-cress</name>
    <dbReference type="NCBI Taxonomy" id="13288"/>
    <lineage>
        <taxon>Eukaryota</taxon>
        <taxon>Viridiplantae</taxon>
        <taxon>Streptophyta</taxon>
        <taxon>Embryophyta</taxon>
        <taxon>Tracheophyta</taxon>
        <taxon>Spermatophyta</taxon>
        <taxon>Magnoliopsida</taxon>
        <taxon>eudicotyledons</taxon>
        <taxon>Gunneridae</taxon>
        <taxon>Pentapetalae</taxon>
        <taxon>rosids</taxon>
        <taxon>malvids</taxon>
        <taxon>Brassicales</taxon>
        <taxon>Brassicaceae</taxon>
        <taxon>Thlaspideae</taxon>
        <taxon>Thlaspi</taxon>
    </lineage>
</organism>
<proteinExistence type="predicted"/>
<dbReference type="EMBL" id="CAJVSB020000175">
    <property type="protein sequence ID" value="CAH2042509.1"/>
    <property type="molecule type" value="Genomic_DNA"/>
</dbReference>
<keyword evidence="1" id="KW-0472">Membrane</keyword>
<keyword evidence="3" id="KW-1185">Reference proteome</keyword>
<dbReference type="PRINTS" id="PR00463">
    <property type="entry name" value="EP450I"/>
</dbReference>
<reference evidence="2 3" key="1">
    <citation type="submission" date="2022-03" db="EMBL/GenBank/DDBJ databases">
        <authorList>
            <person name="Nunn A."/>
            <person name="Chopra R."/>
            <person name="Nunn A."/>
            <person name="Contreras Garrido A."/>
        </authorList>
    </citation>
    <scope>NUCLEOTIDE SEQUENCE [LARGE SCALE GENOMIC DNA]</scope>
</reference>
<accession>A0AAU9RM47</accession>
<dbReference type="AlphaFoldDB" id="A0AAU9RM47"/>
<gene>
    <name evidence="2" type="ORF">TAV2_LOCUS4733</name>
</gene>
<evidence type="ECO:0008006" key="4">
    <source>
        <dbReference type="Google" id="ProtNLM"/>
    </source>
</evidence>
<dbReference type="Proteomes" id="UP000836841">
    <property type="component" value="Unassembled WGS sequence"/>
</dbReference>
<dbReference type="InterPro" id="IPR001128">
    <property type="entry name" value="Cyt_P450"/>
</dbReference>
<evidence type="ECO:0000256" key="1">
    <source>
        <dbReference type="SAM" id="Phobius"/>
    </source>
</evidence>
<dbReference type="GO" id="GO:0020037">
    <property type="term" value="F:heme binding"/>
    <property type="evidence" value="ECO:0007669"/>
    <property type="project" value="InterPro"/>
</dbReference>
<evidence type="ECO:0000313" key="2">
    <source>
        <dbReference type="EMBL" id="CAH2042509.1"/>
    </source>
</evidence>
<sequence length="140" mass="15841">MEFLNLFQFTLLFSALIFGLRLFRRRKLPPGPIGLPRVGNLFEIGTKPHQSLANLAKKYGPLMTVRLGSKTLVVASSPEMAQQVLQKHDEAFSGRVMSDTITKVQNYDLSLVWMPAGDQSRLIRRDLSALFCCTKRSWTL</sequence>
<keyword evidence="1" id="KW-1133">Transmembrane helix</keyword>
<evidence type="ECO:0000313" key="3">
    <source>
        <dbReference type="Proteomes" id="UP000836841"/>
    </source>
</evidence>
<dbReference type="InterPro" id="IPR002401">
    <property type="entry name" value="Cyt_P450_E_grp-I"/>
</dbReference>
<dbReference type="PANTHER" id="PTHR24299">
    <property type="entry name" value="CYTOCHROME P450 FAMILY 1"/>
    <property type="match status" value="1"/>
</dbReference>
<feature type="transmembrane region" description="Helical" evidence="1">
    <location>
        <begin position="6"/>
        <end position="23"/>
    </location>
</feature>
<dbReference type="GO" id="GO:0005506">
    <property type="term" value="F:iron ion binding"/>
    <property type="evidence" value="ECO:0007669"/>
    <property type="project" value="InterPro"/>
</dbReference>
<dbReference type="Pfam" id="PF00067">
    <property type="entry name" value="p450"/>
    <property type="match status" value="1"/>
</dbReference>